<keyword evidence="4" id="KW-1185">Reference proteome</keyword>
<name>A0A844Z0Z5_9SPHN</name>
<dbReference type="EMBL" id="WTYV01000007">
    <property type="protein sequence ID" value="MXO73018.1"/>
    <property type="molecule type" value="Genomic_DNA"/>
</dbReference>
<proteinExistence type="predicted"/>
<evidence type="ECO:0000313" key="4">
    <source>
        <dbReference type="Proteomes" id="UP000466966"/>
    </source>
</evidence>
<evidence type="ECO:0000259" key="2">
    <source>
        <dbReference type="Pfam" id="PF00561"/>
    </source>
</evidence>
<dbReference type="Pfam" id="PF00561">
    <property type="entry name" value="Abhydrolase_1"/>
    <property type="match status" value="1"/>
</dbReference>
<gene>
    <name evidence="3" type="ORF">GRI99_15415</name>
</gene>
<organism evidence="3 4">
    <name type="scientific">Alteraurantiacibacter buctensis</name>
    <dbReference type="NCBI Taxonomy" id="1503981"/>
    <lineage>
        <taxon>Bacteria</taxon>
        <taxon>Pseudomonadati</taxon>
        <taxon>Pseudomonadota</taxon>
        <taxon>Alphaproteobacteria</taxon>
        <taxon>Sphingomonadales</taxon>
        <taxon>Erythrobacteraceae</taxon>
        <taxon>Alteraurantiacibacter</taxon>
    </lineage>
</organism>
<dbReference type="InterPro" id="IPR000639">
    <property type="entry name" value="Epox_hydrolase-like"/>
</dbReference>
<comment type="caution">
    <text evidence="3">The sequence shown here is derived from an EMBL/GenBank/DDBJ whole genome shotgun (WGS) entry which is preliminary data.</text>
</comment>
<evidence type="ECO:0000313" key="3">
    <source>
        <dbReference type="EMBL" id="MXO73018.1"/>
    </source>
</evidence>
<dbReference type="PANTHER" id="PTHR43329">
    <property type="entry name" value="EPOXIDE HYDROLASE"/>
    <property type="match status" value="1"/>
</dbReference>
<dbReference type="InterPro" id="IPR000073">
    <property type="entry name" value="AB_hydrolase_1"/>
</dbReference>
<dbReference type="SUPFAM" id="SSF53474">
    <property type="entry name" value="alpha/beta-Hydrolases"/>
    <property type="match status" value="1"/>
</dbReference>
<dbReference type="GO" id="GO:0016787">
    <property type="term" value="F:hydrolase activity"/>
    <property type="evidence" value="ECO:0007669"/>
    <property type="project" value="UniProtKB-KW"/>
</dbReference>
<dbReference type="PRINTS" id="PR00412">
    <property type="entry name" value="EPOXHYDRLASE"/>
</dbReference>
<dbReference type="Proteomes" id="UP000466966">
    <property type="component" value="Unassembled WGS sequence"/>
</dbReference>
<evidence type="ECO:0000256" key="1">
    <source>
        <dbReference type="ARBA" id="ARBA00022801"/>
    </source>
</evidence>
<feature type="domain" description="AB hydrolase-1" evidence="2">
    <location>
        <begin position="26"/>
        <end position="306"/>
    </location>
</feature>
<keyword evidence="1 3" id="KW-0378">Hydrolase</keyword>
<reference evidence="3 4" key="1">
    <citation type="submission" date="2019-12" db="EMBL/GenBank/DDBJ databases">
        <title>Genomic-based taxomic classification of the family Erythrobacteraceae.</title>
        <authorList>
            <person name="Xu L."/>
        </authorList>
    </citation>
    <scope>NUCLEOTIDE SEQUENCE [LARGE SCALE GENOMIC DNA]</scope>
    <source>
        <strain evidence="3 4">M0322</strain>
    </source>
</reference>
<protein>
    <submittedName>
        <fullName evidence="3">Alpha/beta fold hydrolase</fullName>
    </submittedName>
</protein>
<dbReference type="Gene3D" id="3.40.50.1820">
    <property type="entry name" value="alpha/beta hydrolase"/>
    <property type="match status" value="1"/>
</dbReference>
<sequence length="325" mass="36059">MTDYVHHQAVLNGLDYHFVTAGDGIPVLLLHGFPDLWIGWRGVMEQLVERGFRVIAPDLRGFGQTAPAAGAEQATAIDVMGDLVALLDHLAIDQVAVVAHDWGAEIGWTIAKLRPDRFAAIVALSVPYAPRGPASLPQMMARAAPPDLYMLYFLEEGRAERELDANPRAFLRRLFYTNSGDWAGDGVPAMRLAGNGSLIEGLDEPPTSWLGLSEQDLAYYVEEFSRTGFRAALNTYRSLHRNWQLMAGWADRTIEVPALYIGGSRDIVLHFPGMRDLVEAMPRLMKNCEPPVIVEGAGHFIQLERPRETAQHIADFLEKHIAALR</sequence>
<dbReference type="RefSeq" id="WP_160772953.1">
    <property type="nucleotide sequence ID" value="NZ_WTYV01000007.1"/>
</dbReference>
<accession>A0A844Z0Z5</accession>
<dbReference type="AlphaFoldDB" id="A0A844Z0Z5"/>
<dbReference type="OrthoDB" id="9812774at2"/>
<dbReference type="InterPro" id="IPR029058">
    <property type="entry name" value="AB_hydrolase_fold"/>
</dbReference>